<evidence type="ECO:0000256" key="2">
    <source>
        <dbReference type="ARBA" id="ARBA00022741"/>
    </source>
</evidence>
<evidence type="ECO:0000259" key="4">
    <source>
        <dbReference type="Pfam" id="PF00152"/>
    </source>
</evidence>
<protein>
    <recommendedName>
        <fullName evidence="4">Aminoacyl-tRNA synthetase class II (D/K/N) domain-containing protein</fullName>
    </recommendedName>
</protein>
<dbReference type="SUPFAM" id="SSF55681">
    <property type="entry name" value="Class II aaRS and biotin synthetases"/>
    <property type="match status" value="1"/>
</dbReference>
<dbReference type="AlphaFoldDB" id="A0A182IRH6"/>
<organism evidence="5">
    <name type="scientific">Anopheles atroparvus</name>
    <name type="common">European mosquito</name>
    <dbReference type="NCBI Taxonomy" id="41427"/>
    <lineage>
        <taxon>Eukaryota</taxon>
        <taxon>Metazoa</taxon>
        <taxon>Ecdysozoa</taxon>
        <taxon>Arthropoda</taxon>
        <taxon>Hexapoda</taxon>
        <taxon>Insecta</taxon>
        <taxon>Pterygota</taxon>
        <taxon>Neoptera</taxon>
        <taxon>Endopterygota</taxon>
        <taxon>Diptera</taxon>
        <taxon>Nematocera</taxon>
        <taxon>Culicoidea</taxon>
        <taxon>Culicidae</taxon>
        <taxon>Anophelinae</taxon>
        <taxon>Anopheles</taxon>
    </lineage>
</organism>
<dbReference type="GO" id="GO:0004824">
    <property type="term" value="F:lysine-tRNA ligase activity"/>
    <property type="evidence" value="ECO:0007669"/>
    <property type="project" value="TreeGrafter"/>
</dbReference>
<dbReference type="EnsemblMetazoa" id="AATE004096-RA">
    <property type="protein sequence ID" value="AATE004096-PA.1"/>
    <property type="gene ID" value="AATE004096"/>
</dbReference>
<evidence type="ECO:0000256" key="1">
    <source>
        <dbReference type="ARBA" id="ARBA00022598"/>
    </source>
</evidence>
<keyword evidence="2" id="KW-0547">Nucleotide-binding</keyword>
<dbReference type="InterPro" id="IPR045864">
    <property type="entry name" value="aa-tRNA-synth_II/BPL/LPL"/>
</dbReference>
<dbReference type="GO" id="GO:0006430">
    <property type="term" value="P:lysyl-tRNA aminoacylation"/>
    <property type="evidence" value="ECO:0007669"/>
    <property type="project" value="TreeGrafter"/>
</dbReference>
<dbReference type="Pfam" id="PF00152">
    <property type="entry name" value="tRNA-synt_2"/>
    <property type="match status" value="1"/>
</dbReference>
<dbReference type="GO" id="GO:0017101">
    <property type="term" value="C:aminoacyl-tRNA synthetase multienzyme complex"/>
    <property type="evidence" value="ECO:0007669"/>
    <property type="project" value="TreeGrafter"/>
</dbReference>
<dbReference type="PANTHER" id="PTHR42918:SF9">
    <property type="entry name" value="LYSINE--TRNA LIGASE"/>
    <property type="match status" value="1"/>
</dbReference>
<dbReference type="GO" id="GO:0005524">
    <property type="term" value="F:ATP binding"/>
    <property type="evidence" value="ECO:0007669"/>
    <property type="project" value="InterPro"/>
</dbReference>
<reference evidence="5" key="1">
    <citation type="submission" date="2022-08" db="UniProtKB">
        <authorList>
            <consortium name="EnsemblMetazoa"/>
        </authorList>
    </citation>
    <scope>IDENTIFICATION</scope>
    <source>
        <strain evidence="5">EBRO</strain>
    </source>
</reference>
<evidence type="ECO:0000256" key="3">
    <source>
        <dbReference type="ARBA" id="ARBA00022840"/>
    </source>
</evidence>
<dbReference type="VEuPathDB" id="VectorBase:AATE004096"/>
<keyword evidence="1" id="KW-0436">Ligase</keyword>
<dbReference type="GO" id="GO:0005829">
    <property type="term" value="C:cytosol"/>
    <property type="evidence" value="ECO:0007669"/>
    <property type="project" value="TreeGrafter"/>
</dbReference>
<sequence>MSTSTMKPSVALEAHGRGKKVSPGCCHEHRCSKQDLSPNEYLKLRSAAMNELKHLEVTHPYSHKFQATLLALRDFTAKYRDLADAWKHHRGALDMNLYMRMAPKLSLKMLTVGGLDRVYDTSEFTTCEVYMANANYHDLMEITERLLSGMETL</sequence>
<dbReference type="PANTHER" id="PTHR42918">
    <property type="entry name" value="LYSYL-TRNA SYNTHETASE"/>
    <property type="match status" value="1"/>
</dbReference>
<dbReference type="GO" id="GO:0000049">
    <property type="term" value="F:tRNA binding"/>
    <property type="evidence" value="ECO:0007669"/>
    <property type="project" value="TreeGrafter"/>
</dbReference>
<accession>A0A182IRH6</accession>
<dbReference type="InterPro" id="IPR004364">
    <property type="entry name" value="Aa-tRNA-synt_II"/>
</dbReference>
<evidence type="ECO:0000313" key="5">
    <source>
        <dbReference type="EnsemblMetazoa" id="AATE004096-PA.1"/>
    </source>
</evidence>
<proteinExistence type="predicted"/>
<keyword evidence="3" id="KW-0067">ATP-binding</keyword>
<feature type="domain" description="Aminoacyl-tRNA synthetase class II (D/K/N)" evidence="4">
    <location>
        <begin position="47"/>
        <end position="149"/>
    </location>
</feature>
<name>A0A182IRH6_ANOAO</name>
<dbReference type="STRING" id="41427.A0A182IRH6"/>
<dbReference type="GO" id="GO:0005739">
    <property type="term" value="C:mitochondrion"/>
    <property type="evidence" value="ECO:0007669"/>
    <property type="project" value="TreeGrafter"/>
</dbReference>
<dbReference type="Gene3D" id="3.30.930.10">
    <property type="entry name" value="Bira Bifunctional Protein, Domain 2"/>
    <property type="match status" value="1"/>
</dbReference>